<name>A0AA40CRU6_9PEZI</name>
<dbReference type="PANTHER" id="PTHR33938:SF2">
    <property type="entry name" value="CARBOXYLIC ESTER HYDROLASE"/>
    <property type="match status" value="1"/>
</dbReference>
<evidence type="ECO:0000256" key="6">
    <source>
        <dbReference type="ARBA" id="ARBA00022837"/>
    </source>
</evidence>
<proteinExistence type="inferred from homology"/>
<dbReference type="InterPro" id="IPR029058">
    <property type="entry name" value="AB_hydrolase_fold"/>
</dbReference>
<evidence type="ECO:0000256" key="3">
    <source>
        <dbReference type="ARBA" id="ARBA00022723"/>
    </source>
</evidence>
<dbReference type="GO" id="GO:0046872">
    <property type="term" value="F:metal ion binding"/>
    <property type="evidence" value="ECO:0007669"/>
    <property type="project" value="UniProtKB-KW"/>
</dbReference>
<keyword evidence="6" id="KW-0106">Calcium</keyword>
<comment type="caution">
    <text evidence="9">The sequence shown here is derived from an EMBL/GenBank/DDBJ whole genome shotgun (WGS) entry which is preliminary data.</text>
</comment>
<dbReference type="GO" id="GO:0030600">
    <property type="term" value="F:feruloyl esterase activity"/>
    <property type="evidence" value="ECO:0007669"/>
    <property type="project" value="UniProtKB-ARBA"/>
</dbReference>
<dbReference type="PANTHER" id="PTHR33938">
    <property type="entry name" value="FERULOYL ESTERASE B-RELATED"/>
    <property type="match status" value="1"/>
</dbReference>
<comment type="similarity">
    <text evidence="1 8">Belongs to the tannase family.</text>
</comment>
<sequence>MPCDAAPFASVLPAEATLEKVASVPDGGSYGEGPPDEAYPWIPTGLPALCAVTVRVQSSPTSSYRFGLFLPSAEQWKGRFLAVGNRGFAGGINWIDMAPGPHYGAASMSTDTGHNSTTTETSWALNNPQSRTDWGWRAMHGSIVLAKALVASYYHRPIYYSYYSGCSTGGRQGLREIQQFPSSFDGALIGAPAWWTTHLYPYLTYAGTLNLPVSSPHHIPMTLVPFIAREVTRQCDVQDGVVDGIVSDPLHCAFDFSPLLCPAATGLSDATIPDTNTTCLTPPQLSTMQRIYSDYTSPSASQPLYPGLTLSSEPQWPLLFGPSIHAPFPFGTGYVSSFLLNNPSWDWHTYNATLVTLTDALNPGQANADDFGALAAYKSRGGKILMYHGLADGLVPARGSLLFYNRTIAALGGSLDAVRAFFRLFLVPGMQHCWNTDSDVQAPWNFGGATQAGAMGMGEWSVPGCKDARHDAMMGLMEWVERGRAVDEVVATSWNGLWDVKSGVRRQRPLCAWPERAVWDGMGGVDAAASWRCRKVR</sequence>
<gene>
    <name evidence="9" type="ORF">B0T16DRAFT_371727</name>
</gene>
<dbReference type="InterPro" id="IPR011118">
    <property type="entry name" value="Tannase/feruloyl_esterase"/>
</dbReference>
<dbReference type="EC" id="3.1.1.-" evidence="8"/>
<accession>A0AA40CRU6</accession>
<dbReference type="EMBL" id="JAULSV010000003">
    <property type="protein sequence ID" value="KAK0648950.1"/>
    <property type="molecule type" value="Genomic_DNA"/>
</dbReference>
<keyword evidence="5 8" id="KW-0378">Hydrolase</keyword>
<evidence type="ECO:0000256" key="7">
    <source>
        <dbReference type="ARBA" id="ARBA00023157"/>
    </source>
</evidence>
<evidence type="ECO:0000256" key="2">
    <source>
        <dbReference type="ARBA" id="ARBA00022487"/>
    </source>
</evidence>
<dbReference type="Pfam" id="PF07519">
    <property type="entry name" value="Tannase"/>
    <property type="match status" value="1"/>
</dbReference>
<organism evidence="9 10">
    <name type="scientific">Cercophora newfieldiana</name>
    <dbReference type="NCBI Taxonomy" id="92897"/>
    <lineage>
        <taxon>Eukaryota</taxon>
        <taxon>Fungi</taxon>
        <taxon>Dikarya</taxon>
        <taxon>Ascomycota</taxon>
        <taxon>Pezizomycotina</taxon>
        <taxon>Sordariomycetes</taxon>
        <taxon>Sordariomycetidae</taxon>
        <taxon>Sordariales</taxon>
        <taxon>Lasiosphaeriaceae</taxon>
        <taxon>Cercophora</taxon>
    </lineage>
</organism>
<evidence type="ECO:0000256" key="8">
    <source>
        <dbReference type="RuleBase" id="RU361238"/>
    </source>
</evidence>
<evidence type="ECO:0000256" key="5">
    <source>
        <dbReference type="ARBA" id="ARBA00022801"/>
    </source>
</evidence>
<keyword evidence="4" id="KW-0732">Signal</keyword>
<evidence type="ECO:0000313" key="9">
    <source>
        <dbReference type="EMBL" id="KAK0648950.1"/>
    </source>
</evidence>
<keyword evidence="3" id="KW-0479">Metal-binding</keyword>
<dbReference type="SUPFAM" id="SSF53474">
    <property type="entry name" value="alpha/beta-Hydrolases"/>
    <property type="match status" value="1"/>
</dbReference>
<dbReference type="Proteomes" id="UP001174936">
    <property type="component" value="Unassembled WGS sequence"/>
</dbReference>
<evidence type="ECO:0000313" key="10">
    <source>
        <dbReference type="Proteomes" id="UP001174936"/>
    </source>
</evidence>
<reference evidence="9" key="1">
    <citation type="submission" date="2023-06" db="EMBL/GenBank/DDBJ databases">
        <title>Genome-scale phylogeny and comparative genomics of the fungal order Sordariales.</title>
        <authorList>
            <consortium name="Lawrence Berkeley National Laboratory"/>
            <person name="Hensen N."/>
            <person name="Bonometti L."/>
            <person name="Westerberg I."/>
            <person name="Brannstrom I.O."/>
            <person name="Guillou S."/>
            <person name="Cros-Aarteil S."/>
            <person name="Calhoun S."/>
            <person name="Haridas S."/>
            <person name="Kuo A."/>
            <person name="Mondo S."/>
            <person name="Pangilinan J."/>
            <person name="Riley R."/>
            <person name="Labutti K."/>
            <person name="Andreopoulos B."/>
            <person name="Lipzen A."/>
            <person name="Chen C."/>
            <person name="Yanf M."/>
            <person name="Daum C."/>
            <person name="Ng V."/>
            <person name="Clum A."/>
            <person name="Steindorff A."/>
            <person name="Ohm R."/>
            <person name="Martin F."/>
            <person name="Silar P."/>
            <person name="Natvig D."/>
            <person name="Lalanne C."/>
            <person name="Gautier V."/>
            <person name="Ament-Velasquez S.L."/>
            <person name="Kruys A."/>
            <person name="Hutchinson M.I."/>
            <person name="Powell A.J."/>
            <person name="Barry K."/>
            <person name="Miller A.N."/>
            <person name="Grigoriev I.V."/>
            <person name="Debuchy R."/>
            <person name="Gladieux P."/>
            <person name="Thoren M.H."/>
            <person name="Johannesson H."/>
        </authorList>
    </citation>
    <scope>NUCLEOTIDE SEQUENCE</scope>
    <source>
        <strain evidence="9">SMH2532-1</strain>
    </source>
</reference>
<evidence type="ECO:0000256" key="1">
    <source>
        <dbReference type="ARBA" id="ARBA00006249"/>
    </source>
</evidence>
<keyword evidence="2" id="KW-0719">Serine esterase</keyword>
<keyword evidence="7" id="KW-1015">Disulfide bond</keyword>
<protein>
    <recommendedName>
        <fullName evidence="8">Carboxylic ester hydrolase</fullName>
        <ecNumber evidence="8">3.1.1.-</ecNumber>
    </recommendedName>
</protein>
<evidence type="ECO:0000256" key="4">
    <source>
        <dbReference type="ARBA" id="ARBA00022729"/>
    </source>
</evidence>
<keyword evidence="10" id="KW-1185">Reference proteome</keyword>
<dbReference type="AlphaFoldDB" id="A0AA40CRU6"/>